<dbReference type="PROSITE" id="PS50850">
    <property type="entry name" value="MFS"/>
    <property type="match status" value="1"/>
</dbReference>
<feature type="transmembrane region" description="Helical" evidence="7">
    <location>
        <begin position="260"/>
        <end position="279"/>
    </location>
</feature>
<dbReference type="Proteomes" id="UP001500957">
    <property type="component" value="Unassembled WGS sequence"/>
</dbReference>
<protein>
    <submittedName>
        <fullName evidence="9">MFS transporter</fullName>
    </submittedName>
</protein>
<accession>A0ABN1GZ87</accession>
<dbReference type="PANTHER" id="PTHR42718:SF46">
    <property type="entry name" value="BLR6921 PROTEIN"/>
    <property type="match status" value="1"/>
</dbReference>
<evidence type="ECO:0000313" key="10">
    <source>
        <dbReference type="Proteomes" id="UP001500957"/>
    </source>
</evidence>
<feature type="transmembrane region" description="Helical" evidence="7">
    <location>
        <begin position="125"/>
        <end position="143"/>
    </location>
</feature>
<sequence length="457" mass="46506">MLLPVLIYCGLCTAVISSLGVLLIPTLAADQGVSLAAGQWVLTVSSFTAAISTPVLGRLADRGDPRKVLLGALGVVAVGSVLAATATEFAVLLVGRALQGITFGIVPVTMSLARRHLPVERLQSGIAALSVTAVTGIGLGYPVTGAVAEYGDYRVAFWIAVAFAGSALLVVPFVVPPSPSLRPGAAAEPFDVGGAVLLGVGLGAGLLALAESPRWGWDSPATLGLLAVSVAVLALWVRWEVRAPAPLIRLDLLRRPDVRLAQLSALCFWLAMFGSFAATGTLAQTPAGADYGPHLTAFGAGFVILPLSIGSQLSSRLGVWLSRRLGPRAVLVVGAVAVVVANSGLCVWHGETWQLLLGLLVLGVGVGVALSTMPLLLLGAVPGDQLGSSIAANAVLRQVGGSIASAMVGALIAAHTVDGLATDEAFRWVFGIGALIGVGLMISLTIATVRSRTAPSE</sequence>
<keyword evidence="3" id="KW-1003">Cell membrane</keyword>
<comment type="subcellular location">
    <subcellularLocation>
        <location evidence="1">Cell membrane</location>
        <topology evidence="1">Multi-pass membrane protein</topology>
    </subcellularLocation>
</comment>
<keyword evidence="2" id="KW-0813">Transport</keyword>
<dbReference type="InterPro" id="IPR011701">
    <property type="entry name" value="MFS"/>
</dbReference>
<feature type="domain" description="Major facilitator superfamily (MFS) profile" evidence="8">
    <location>
        <begin position="1"/>
        <end position="449"/>
    </location>
</feature>
<comment type="caution">
    <text evidence="9">The sequence shown here is derived from an EMBL/GenBank/DDBJ whole genome shotgun (WGS) entry which is preliminary data.</text>
</comment>
<dbReference type="RefSeq" id="WP_344605996.1">
    <property type="nucleotide sequence ID" value="NZ_BAAAHE010000024.1"/>
</dbReference>
<dbReference type="Gene3D" id="1.20.1250.20">
    <property type="entry name" value="MFS general substrate transporter like domains"/>
    <property type="match status" value="2"/>
</dbReference>
<dbReference type="EMBL" id="BAAAHE010000024">
    <property type="protein sequence ID" value="GAA0624318.1"/>
    <property type="molecule type" value="Genomic_DNA"/>
</dbReference>
<feature type="transmembrane region" description="Helical" evidence="7">
    <location>
        <begin position="93"/>
        <end position="113"/>
    </location>
</feature>
<organism evidence="9 10">
    <name type="scientific">Sporichthya brevicatena</name>
    <dbReference type="NCBI Taxonomy" id="171442"/>
    <lineage>
        <taxon>Bacteria</taxon>
        <taxon>Bacillati</taxon>
        <taxon>Actinomycetota</taxon>
        <taxon>Actinomycetes</taxon>
        <taxon>Sporichthyales</taxon>
        <taxon>Sporichthyaceae</taxon>
        <taxon>Sporichthya</taxon>
    </lineage>
</organism>
<evidence type="ECO:0000256" key="6">
    <source>
        <dbReference type="ARBA" id="ARBA00023136"/>
    </source>
</evidence>
<keyword evidence="6 7" id="KW-0472">Membrane</keyword>
<evidence type="ECO:0000256" key="3">
    <source>
        <dbReference type="ARBA" id="ARBA00022475"/>
    </source>
</evidence>
<keyword evidence="10" id="KW-1185">Reference proteome</keyword>
<dbReference type="PANTHER" id="PTHR42718">
    <property type="entry name" value="MAJOR FACILITATOR SUPERFAMILY MULTIDRUG TRANSPORTER MFSC"/>
    <property type="match status" value="1"/>
</dbReference>
<feature type="transmembrane region" description="Helical" evidence="7">
    <location>
        <begin position="329"/>
        <end position="350"/>
    </location>
</feature>
<evidence type="ECO:0000256" key="7">
    <source>
        <dbReference type="SAM" id="Phobius"/>
    </source>
</evidence>
<feature type="transmembrane region" description="Helical" evidence="7">
    <location>
        <begin position="390"/>
        <end position="413"/>
    </location>
</feature>
<dbReference type="InterPro" id="IPR020846">
    <property type="entry name" value="MFS_dom"/>
</dbReference>
<feature type="transmembrane region" description="Helical" evidence="7">
    <location>
        <begin position="291"/>
        <end position="309"/>
    </location>
</feature>
<dbReference type="Pfam" id="PF07690">
    <property type="entry name" value="MFS_1"/>
    <property type="match status" value="1"/>
</dbReference>
<reference evidence="9 10" key="1">
    <citation type="journal article" date="2019" name="Int. J. Syst. Evol. Microbiol.">
        <title>The Global Catalogue of Microorganisms (GCM) 10K type strain sequencing project: providing services to taxonomists for standard genome sequencing and annotation.</title>
        <authorList>
            <consortium name="The Broad Institute Genomics Platform"/>
            <consortium name="The Broad Institute Genome Sequencing Center for Infectious Disease"/>
            <person name="Wu L."/>
            <person name="Ma J."/>
        </authorList>
    </citation>
    <scope>NUCLEOTIDE SEQUENCE [LARGE SCALE GENOMIC DNA]</scope>
    <source>
        <strain evidence="9 10">JCM 10671</strain>
    </source>
</reference>
<proteinExistence type="predicted"/>
<name>A0ABN1GZ87_9ACTN</name>
<gene>
    <name evidence="9" type="ORF">GCM10009547_29290</name>
</gene>
<keyword evidence="5 7" id="KW-1133">Transmembrane helix</keyword>
<dbReference type="SUPFAM" id="SSF103473">
    <property type="entry name" value="MFS general substrate transporter"/>
    <property type="match status" value="1"/>
</dbReference>
<evidence type="ECO:0000313" key="9">
    <source>
        <dbReference type="EMBL" id="GAA0624318.1"/>
    </source>
</evidence>
<feature type="transmembrane region" description="Helical" evidence="7">
    <location>
        <begin position="425"/>
        <end position="449"/>
    </location>
</feature>
<feature type="transmembrane region" description="Helical" evidence="7">
    <location>
        <begin position="221"/>
        <end position="239"/>
    </location>
</feature>
<feature type="transmembrane region" description="Helical" evidence="7">
    <location>
        <begin position="155"/>
        <end position="175"/>
    </location>
</feature>
<evidence type="ECO:0000256" key="5">
    <source>
        <dbReference type="ARBA" id="ARBA00022989"/>
    </source>
</evidence>
<keyword evidence="4 7" id="KW-0812">Transmembrane</keyword>
<dbReference type="InterPro" id="IPR036259">
    <property type="entry name" value="MFS_trans_sf"/>
</dbReference>
<feature type="transmembrane region" description="Helical" evidence="7">
    <location>
        <begin position="356"/>
        <end position="378"/>
    </location>
</feature>
<feature type="transmembrane region" description="Helical" evidence="7">
    <location>
        <begin position="38"/>
        <end position="56"/>
    </location>
</feature>
<evidence type="ECO:0000259" key="8">
    <source>
        <dbReference type="PROSITE" id="PS50850"/>
    </source>
</evidence>
<evidence type="ECO:0000256" key="2">
    <source>
        <dbReference type="ARBA" id="ARBA00022448"/>
    </source>
</evidence>
<evidence type="ECO:0000256" key="4">
    <source>
        <dbReference type="ARBA" id="ARBA00022692"/>
    </source>
</evidence>
<feature type="transmembrane region" description="Helical" evidence="7">
    <location>
        <begin position="187"/>
        <end position="209"/>
    </location>
</feature>
<feature type="transmembrane region" description="Helical" evidence="7">
    <location>
        <begin position="68"/>
        <end position="87"/>
    </location>
</feature>
<evidence type="ECO:0000256" key="1">
    <source>
        <dbReference type="ARBA" id="ARBA00004651"/>
    </source>
</evidence>